<feature type="domain" description="Enoyl reductase (ER)" evidence="8">
    <location>
        <begin position="98"/>
        <end position="419"/>
    </location>
</feature>
<evidence type="ECO:0000256" key="2">
    <source>
        <dbReference type="ARBA" id="ARBA00008072"/>
    </source>
</evidence>
<keyword evidence="6" id="KW-0520">NAD</keyword>
<dbReference type="InterPro" id="IPR020843">
    <property type="entry name" value="ER"/>
</dbReference>
<protein>
    <submittedName>
        <fullName evidence="9">Zn-dependent alcohol dehydrogenase (Modular protein)</fullName>
    </submittedName>
</protein>
<comment type="cofactor">
    <cofactor evidence="1 7">
        <name>Zn(2+)</name>
        <dbReference type="ChEBI" id="CHEBI:29105"/>
    </cofactor>
</comment>
<proteinExistence type="inferred from homology"/>
<dbReference type="FunFam" id="3.40.50.720:FF:000039">
    <property type="entry name" value="Alcohol dehydrogenase AdhP"/>
    <property type="match status" value="1"/>
</dbReference>
<dbReference type="Pfam" id="PF08240">
    <property type="entry name" value="ADH_N"/>
    <property type="match status" value="1"/>
</dbReference>
<dbReference type="Proteomes" id="UP000199032">
    <property type="component" value="Unassembled WGS sequence"/>
</dbReference>
<keyword evidence="10" id="KW-1185">Reference proteome</keyword>
<dbReference type="CDD" id="cd08296">
    <property type="entry name" value="CAD_like"/>
    <property type="match status" value="1"/>
</dbReference>
<gene>
    <name evidence="9" type="ORF">COMA1_10729</name>
</gene>
<dbReference type="GO" id="GO:0005737">
    <property type="term" value="C:cytoplasm"/>
    <property type="evidence" value="ECO:0007669"/>
    <property type="project" value="TreeGrafter"/>
</dbReference>
<evidence type="ECO:0000313" key="10">
    <source>
        <dbReference type="Proteomes" id="UP000199032"/>
    </source>
</evidence>
<evidence type="ECO:0000256" key="5">
    <source>
        <dbReference type="ARBA" id="ARBA00023002"/>
    </source>
</evidence>
<sequence>MPIASGNGHDETPTGEFRLTAAKRLFEWILGGEVGHDRVIAIAEWVTGLHPWQGAKAALSQKQQGCSGTTCKLFRCVSREGGALMIAMTSVQITAPRGPFKIVRSSVPEPKPNTVRVKVQACGICHSDMFVKEGHWPGLQYPRVTGHEVAGVIDAVGAGVVAWEKGQRVGVGWHGGHCGHCTSCHRGDFFSCHKFLVTGFHEDGGYAEYLIARTEALAIIPDVLAPTEAAPILCAGITTFNSLRHSGARAGDLVAVQGLGGLGHLGVQFANRMGFHTVAIGRGQDKAALALKLGAAHYVDAEATDPAKELASLGGATVILATAPSGKAMSDLIDGLGVGGRLIVLGASTDPMTVTPLQLISARRTIQGWPSGTARDSEDALNFCALTGIRPIIETFPLDQAAAAYDRMLSGKARCRVVLTMK</sequence>
<dbReference type="InterPro" id="IPR005490">
    <property type="entry name" value="LD_TPept_cat_dom"/>
</dbReference>
<evidence type="ECO:0000256" key="3">
    <source>
        <dbReference type="ARBA" id="ARBA00022723"/>
    </source>
</evidence>
<dbReference type="GO" id="GO:0008270">
    <property type="term" value="F:zinc ion binding"/>
    <property type="evidence" value="ECO:0007669"/>
    <property type="project" value="InterPro"/>
</dbReference>
<evidence type="ECO:0000313" key="9">
    <source>
        <dbReference type="EMBL" id="CUS32616.1"/>
    </source>
</evidence>
<dbReference type="Pfam" id="PF00107">
    <property type="entry name" value="ADH_zinc_N"/>
    <property type="match status" value="1"/>
</dbReference>
<name>A0A0S4L7N5_9BACT</name>
<comment type="similarity">
    <text evidence="2 7">Belongs to the zinc-containing alcohol dehydrogenase family.</text>
</comment>
<dbReference type="InterPro" id="IPR011032">
    <property type="entry name" value="GroES-like_sf"/>
</dbReference>
<dbReference type="EMBL" id="CZQA01000001">
    <property type="protein sequence ID" value="CUS32616.1"/>
    <property type="molecule type" value="Genomic_DNA"/>
</dbReference>
<dbReference type="InterPro" id="IPR002328">
    <property type="entry name" value="ADH_Zn_CS"/>
</dbReference>
<organism evidence="9 10">
    <name type="scientific">Candidatus Nitrospira nitrosa</name>
    <dbReference type="NCBI Taxonomy" id="1742972"/>
    <lineage>
        <taxon>Bacteria</taxon>
        <taxon>Pseudomonadati</taxon>
        <taxon>Nitrospirota</taxon>
        <taxon>Nitrospiria</taxon>
        <taxon>Nitrospirales</taxon>
        <taxon>Nitrospiraceae</taxon>
        <taxon>Nitrospira</taxon>
    </lineage>
</organism>
<dbReference type="Gene3D" id="3.90.180.10">
    <property type="entry name" value="Medium-chain alcohol dehydrogenases, catalytic domain"/>
    <property type="match status" value="1"/>
</dbReference>
<dbReference type="STRING" id="1742972.COMA1_10729"/>
<keyword evidence="5" id="KW-0560">Oxidoreductase</keyword>
<evidence type="ECO:0000256" key="6">
    <source>
        <dbReference type="ARBA" id="ARBA00023027"/>
    </source>
</evidence>
<dbReference type="PROSITE" id="PS00059">
    <property type="entry name" value="ADH_ZINC"/>
    <property type="match status" value="1"/>
</dbReference>
<dbReference type="PANTHER" id="PTHR42940">
    <property type="entry name" value="ALCOHOL DEHYDROGENASE 1-RELATED"/>
    <property type="match status" value="1"/>
</dbReference>
<dbReference type="InterPro" id="IPR036291">
    <property type="entry name" value="NAD(P)-bd_dom_sf"/>
</dbReference>
<accession>A0A0S4L7N5</accession>
<dbReference type="GO" id="GO:0016740">
    <property type="term" value="F:transferase activity"/>
    <property type="evidence" value="ECO:0007669"/>
    <property type="project" value="InterPro"/>
</dbReference>
<evidence type="ECO:0000259" key="8">
    <source>
        <dbReference type="SMART" id="SM00829"/>
    </source>
</evidence>
<dbReference type="AlphaFoldDB" id="A0A0S4L7N5"/>
<dbReference type="SUPFAM" id="SSF50129">
    <property type="entry name" value="GroES-like"/>
    <property type="match status" value="1"/>
</dbReference>
<dbReference type="InterPro" id="IPR013154">
    <property type="entry name" value="ADH-like_N"/>
</dbReference>
<evidence type="ECO:0000256" key="1">
    <source>
        <dbReference type="ARBA" id="ARBA00001947"/>
    </source>
</evidence>
<dbReference type="GO" id="GO:0004022">
    <property type="term" value="F:alcohol dehydrogenase (NAD+) activity"/>
    <property type="evidence" value="ECO:0007669"/>
    <property type="project" value="TreeGrafter"/>
</dbReference>
<keyword evidence="4 7" id="KW-0862">Zinc</keyword>
<keyword evidence="3 7" id="KW-0479">Metal-binding</keyword>
<evidence type="ECO:0000256" key="4">
    <source>
        <dbReference type="ARBA" id="ARBA00022833"/>
    </source>
</evidence>
<dbReference type="SUPFAM" id="SSF51735">
    <property type="entry name" value="NAD(P)-binding Rossmann-fold domains"/>
    <property type="match status" value="1"/>
</dbReference>
<dbReference type="PANTHER" id="PTHR42940:SF7">
    <property type="entry name" value="ALCOHOL DEHYDROGENASE-LIKE N-TERMINAL DOMAIN-CONTAINING PROTEIN"/>
    <property type="match status" value="1"/>
</dbReference>
<evidence type="ECO:0000256" key="7">
    <source>
        <dbReference type="RuleBase" id="RU361277"/>
    </source>
</evidence>
<dbReference type="Gene3D" id="3.40.50.720">
    <property type="entry name" value="NAD(P)-binding Rossmann-like Domain"/>
    <property type="match status" value="1"/>
</dbReference>
<dbReference type="InterPro" id="IPR013149">
    <property type="entry name" value="ADH-like_C"/>
</dbReference>
<dbReference type="OrthoDB" id="9774952at2"/>
<dbReference type="CDD" id="cd16913">
    <property type="entry name" value="YkuD_like"/>
    <property type="match status" value="1"/>
</dbReference>
<dbReference type="SMART" id="SM00829">
    <property type="entry name" value="PKS_ER"/>
    <property type="match status" value="1"/>
</dbReference>
<reference evidence="9 10" key="1">
    <citation type="submission" date="2015-10" db="EMBL/GenBank/DDBJ databases">
        <authorList>
            <person name="Gilbert D.G."/>
        </authorList>
    </citation>
    <scope>NUCLEOTIDE SEQUENCE [LARGE SCALE GENOMIC DNA]</scope>
    <source>
        <strain evidence="9">COMA1</strain>
    </source>
</reference>